<organism evidence="1 2">
    <name type="scientific">Luteolibacter arcticus</name>
    <dbReference type="NCBI Taxonomy" id="1581411"/>
    <lineage>
        <taxon>Bacteria</taxon>
        <taxon>Pseudomonadati</taxon>
        <taxon>Verrucomicrobiota</taxon>
        <taxon>Verrucomicrobiia</taxon>
        <taxon>Verrucomicrobiales</taxon>
        <taxon>Verrucomicrobiaceae</taxon>
        <taxon>Luteolibacter</taxon>
    </lineage>
</organism>
<keyword evidence="2" id="KW-1185">Reference proteome</keyword>
<evidence type="ECO:0000313" key="1">
    <source>
        <dbReference type="EMBL" id="MCW1925916.1"/>
    </source>
</evidence>
<gene>
    <name evidence="1" type="ORF">OKA05_25380</name>
</gene>
<dbReference type="RefSeq" id="WP_264490025.1">
    <property type="nucleotide sequence ID" value="NZ_JAPDDT010000019.1"/>
</dbReference>
<accession>A0ABT3GR16</accession>
<protein>
    <submittedName>
        <fullName evidence="1">Uncharacterized protein</fullName>
    </submittedName>
</protein>
<name>A0ABT3GR16_9BACT</name>
<dbReference type="Proteomes" id="UP001320876">
    <property type="component" value="Unassembled WGS sequence"/>
</dbReference>
<evidence type="ECO:0000313" key="2">
    <source>
        <dbReference type="Proteomes" id="UP001320876"/>
    </source>
</evidence>
<sequence>MIPEDYVWLNPLIHESWLYTADKIERQPELLEIPLRNIERWIKMDRLGDVRPLIEWRELIERAQASAEGFAELLAFLREDGEYARYLKSCTPFPGVLDKEERRRFTCVWTH</sequence>
<comment type="caution">
    <text evidence="1">The sequence shown here is derived from an EMBL/GenBank/DDBJ whole genome shotgun (WGS) entry which is preliminary data.</text>
</comment>
<dbReference type="EMBL" id="JAPDDT010000019">
    <property type="protein sequence ID" value="MCW1925916.1"/>
    <property type="molecule type" value="Genomic_DNA"/>
</dbReference>
<proteinExistence type="predicted"/>
<reference evidence="1 2" key="1">
    <citation type="submission" date="2022-10" db="EMBL/GenBank/DDBJ databases">
        <title>Luteolibacter arcticus strain CCTCC AB 2014275, whole genome shotgun sequencing project.</title>
        <authorList>
            <person name="Zhao G."/>
            <person name="Shen L."/>
        </authorList>
    </citation>
    <scope>NUCLEOTIDE SEQUENCE [LARGE SCALE GENOMIC DNA]</scope>
    <source>
        <strain evidence="1 2">CCTCC AB 2014275</strain>
    </source>
</reference>